<evidence type="ECO:0000259" key="7">
    <source>
        <dbReference type="Pfam" id="PF03016"/>
    </source>
</evidence>
<comment type="caution">
    <text evidence="8">The sequence shown here is derived from an EMBL/GenBank/DDBJ whole genome shotgun (WGS) entry which is preliminary data.</text>
</comment>
<keyword evidence="4" id="KW-0812">Transmembrane</keyword>
<proteinExistence type="inferred from homology"/>
<evidence type="ECO:0000256" key="3">
    <source>
        <dbReference type="ARBA" id="ARBA00022676"/>
    </source>
</evidence>
<feature type="chain" id="PRO_5021750419" description="Exostosin GT47 domain-containing protein" evidence="6">
    <location>
        <begin position="25"/>
        <end position="349"/>
    </location>
</feature>
<dbReference type="Proteomes" id="UP000315295">
    <property type="component" value="Unassembled WGS sequence"/>
</dbReference>
<dbReference type="GO" id="GO:0000139">
    <property type="term" value="C:Golgi membrane"/>
    <property type="evidence" value="ECO:0007669"/>
    <property type="project" value="UniProtKB-SubCell"/>
</dbReference>
<evidence type="ECO:0000256" key="1">
    <source>
        <dbReference type="ARBA" id="ARBA00004323"/>
    </source>
</evidence>
<comment type="similarity">
    <text evidence="2">Belongs to the glycosyltransferase 47 family.</text>
</comment>
<keyword evidence="3" id="KW-0808">Transferase</keyword>
<evidence type="ECO:0000256" key="4">
    <source>
        <dbReference type="ARBA" id="ARBA00022968"/>
    </source>
</evidence>
<dbReference type="PANTHER" id="PTHR11062:SF253">
    <property type="entry name" value="EXOSTOSIN GT47 DOMAIN-CONTAINING PROTEIN"/>
    <property type="match status" value="1"/>
</dbReference>
<dbReference type="EMBL" id="VIEB01003319">
    <property type="protein sequence ID" value="TQD69525.1"/>
    <property type="molecule type" value="Genomic_DNA"/>
</dbReference>
<keyword evidence="3" id="KW-0328">Glycosyltransferase</keyword>
<evidence type="ECO:0000256" key="5">
    <source>
        <dbReference type="ARBA" id="ARBA00023034"/>
    </source>
</evidence>
<reference evidence="8 9" key="1">
    <citation type="journal article" date="2019" name="G3 (Bethesda)">
        <title>Sequencing of a Wild Apple (Malus baccata) Genome Unravels the Differences Between Cultivated and Wild Apple Species Regarding Disease Resistance and Cold Tolerance.</title>
        <authorList>
            <person name="Chen X."/>
        </authorList>
    </citation>
    <scope>NUCLEOTIDE SEQUENCE [LARGE SCALE GENOMIC DNA]</scope>
    <source>
        <strain evidence="9">cv. Shandingzi</strain>
        <tissue evidence="8">Leaves</tissue>
    </source>
</reference>
<dbReference type="STRING" id="106549.A0A540K5L8"/>
<accession>A0A540K5L8</accession>
<evidence type="ECO:0000256" key="6">
    <source>
        <dbReference type="SAM" id="SignalP"/>
    </source>
</evidence>
<evidence type="ECO:0000256" key="2">
    <source>
        <dbReference type="ARBA" id="ARBA00010271"/>
    </source>
</evidence>
<keyword evidence="9" id="KW-1185">Reference proteome</keyword>
<dbReference type="GO" id="GO:0016757">
    <property type="term" value="F:glycosyltransferase activity"/>
    <property type="evidence" value="ECO:0007669"/>
    <property type="project" value="UniProtKB-KW"/>
</dbReference>
<comment type="subcellular location">
    <subcellularLocation>
        <location evidence="1">Golgi apparatus membrane</location>
        <topology evidence="1">Single-pass type II membrane protein</topology>
    </subcellularLocation>
</comment>
<evidence type="ECO:0000313" key="9">
    <source>
        <dbReference type="Proteomes" id="UP000315295"/>
    </source>
</evidence>
<feature type="signal peptide" evidence="6">
    <location>
        <begin position="1"/>
        <end position="24"/>
    </location>
</feature>
<dbReference type="Pfam" id="PF03016">
    <property type="entry name" value="Exostosin_GT47"/>
    <property type="match status" value="1"/>
</dbReference>
<organism evidence="8 9">
    <name type="scientific">Malus baccata</name>
    <name type="common">Siberian crab apple</name>
    <name type="synonym">Pyrus baccata</name>
    <dbReference type="NCBI Taxonomy" id="106549"/>
    <lineage>
        <taxon>Eukaryota</taxon>
        <taxon>Viridiplantae</taxon>
        <taxon>Streptophyta</taxon>
        <taxon>Embryophyta</taxon>
        <taxon>Tracheophyta</taxon>
        <taxon>Spermatophyta</taxon>
        <taxon>Magnoliopsida</taxon>
        <taxon>eudicotyledons</taxon>
        <taxon>Gunneridae</taxon>
        <taxon>Pentapetalae</taxon>
        <taxon>rosids</taxon>
        <taxon>fabids</taxon>
        <taxon>Rosales</taxon>
        <taxon>Rosaceae</taxon>
        <taxon>Amygdaloideae</taxon>
        <taxon>Maleae</taxon>
        <taxon>Malus</taxon>
    </lineage>
</organism>
<feature type="domain" description="Exostosin GT47" evidence="7">
    <location>
        <begin position="50"/>
        <end position="283"/>
    </location>
</feature>
<keyword evidence="4" id="KW-0735">Signal-anchor</keyword>
<evidence type="ECO:0000313" key="8">
    <source>
        <dbReference type="EMBL" id="TQD69525.1"/>
    </source>
</evidence>
<sequence length="349" mass="39985">MSTTSIFRLLHLLLLQFSLSPVLAAHPKPLTSPYLSPATIHPNYQNMFKFFKIFIYNPNSTFPFTSPSQSLFYTRLQDSHFPTENPEKAHLFFVPFPSDLPPRSIARLIRSLRSELPYWNRTLGADHFYLSCAGIGYESDRNLVELKKNSVQISCFPTPAGKFIPHKDISLPPVPSTPALTNNTASVLGYARFDWVKESTLVNQLSSDPDFLIESKPSDPNTFADRLGGSKFCLFEYKGGDVSGIGEALRFGCVPVVITDRPIQDLPFSDVLRWQEIAVFVRRSGGAVRELKRVLGRACWERHEKMRELGVAASRHFMWNETPEPFDAFYTLMYQLWLRRHTVRYVRRE</sequence>
<dbReference type="AlphaFoldDB" id="A0A540K5L8"/>
<dbReference type="PANTHER" id="PTHR11062">
    <property type="entry name" value="EXOSTOSIN HEPARAN SULFATE GLYCOSYLTRANSFERASE -RELATED"/>
    <property type="match status" value="1"/>
</dbReference>
<dbReference type="InterPro" id="IPR040911">
    <property type="entry name" value="Exostosin_GT47"/>
</dbReference>
<keyword evidence="5" id="KW-0333">Golgi apparatus</keyword>
<gene>
    <name evidence="8" type="ORF">C1H46_044942</name>
</gene>
<dbReference type="InterPro" id="IPR004263">
    <property type="entry name" value="Exostosin"/>
</dbReference>
<protein>
    <recommendedName>
        <fullName evidence="7">Exostosin GT47 domain-containing protein</fullName>
    </recommendedName>
</protein>
<keyword evidence="6" id="KW-0732">Signal</keyword>
<name>A0A540K5L8_MALBA</name>